<dbReference type="Proteomes" id="UP000823485">
    <property type="component" value="Unassembled WGS sequence"/>
</dbReference>
<dbReference type="CDD" id="cd02696">
    <property type="entry name" value="MurNAc-LAA"/>
    <property type="match status" value="1"/>
</dbReference>
<keyword evidence="6" id="KW-1185">Reference proteome</keyword>
<accession>A0ABS2RA61</accession>
<evidence type="ECO:0000256" key="3">
    <source>
        <dbReference type="SAM" id="MobiDB-lite"/>
    </source>
</evidence>
<feature type="domain" description="SH3b" evidence="4">
    <location>
        <begin position="167"/>
        <end position="232"/>
    </location>
</feature>
<dbReference type="InterPro" id="IPR003646">
    <property type="entry name" value="SH3-like_bac-type"/>
</dbReference>
<dbReference type="EC" id="3.5.1.28" evidence="5"/>
<feature type="region of interest" description="Disordered" evidence="3">
    <location>
        <begin position="158"/>
        <end position="177"/>
    </location>
</feature>
<dbReference type="PANTHER" id="PTHR30404">
    <property type="entry name" value="N-ACETYLMURAMOYL-L-ALANINE AMIDASE"/>
    <property type="match status" value="1"/>
</dbReference>
<feature type="domain" description="SH3b" evidence="4">
    <location>
        <begin position="30"/>
        <end position="92"/>
    </location>
</feature>
<dbReference type="SUPFAM" id="SSF53187">
    <property type="entry name" value="Zn-dependent exopeptidases"/>
    <property type="match status" value="1"/>
</dbReference>
<evidence type="ECO:0000259" key="4">
    <source>
        <dbReference type="PROSITE" id="PS51781"/>
    </source>
</evidence>
<feature type="domain" description="SH3b" evidence="4">
    <location>
        <begin position="97"/>
        <end position="159"/>
    </location>
</feature>
<organism evidence="5 6">
    <name type="scientific">Siminovitchia thermophila</name>
    <dbReference type="NCBI Taxonomy" id="1245522"/>
    <lineage>
        <taxon>Bacteria</taxon>
        <taxon>Bacillati</taxon>
        <taxon>Bacillota</taxon>
        <taxon>Bacilli</taxon>
        <taxon>Bacillales</taxon>
        <taxon>Bacillaceae</taxon>
        <taxon>Siminovitchia</taxon>
    </lineage>
</organism>
<evidence type="ECO:0000313" key="6">
    <source>
        <dbReference type="Proteomes" id="UP000823485"/>
    </source>
</evidence>
<reference evidence="5 6" key="1">
    <citation type="submission" date="2021-01" db="EMBL/GenBank/DDBJ databases">
        <title>Genomic Encyclopedia of Type Strains, Phase IV (KMG-IV): sequencing the most valuable type-strain genomes for metagenomic binning, comparative biology and taxonomic classification.</title>
        <authorList>
            <person name="Goeker M."/>
        </authorList>
    </citation>
    <scope>NUCLEOTIDE SEQUENCE [LARGE SCALE GENOMIC DNA]</scope>
    <source>
        <strain evidence="5 6">DSM 105453</strain>
    </source>
</reference>
<evidence type="ECO:0000256" key="2">
    <source>
        <dbReference type="ARBA" id="ARBA00023316"/>
    </source>
</evidence>
<dbReference type="PROSITE" id="PS51781">
    <property type="entry name" value="SH3B"/>
    <property type="match status" value="3"/>
</dbReference>
<dbReference type="InterPro" id="IPR017293">
    <property type="entry name" value="N-acetylmuramoyl-L-ala_amidase"/>
</dbReference>
<proteinExistence type="predicted"/>
<dbReference type="Gene3D" id="2.30.30.40">
    <property type="entry name" value="SH3 Domains"/>
    <property type="match status" value="3"/>
</dbReference>
<dbReference type="SMART" id="SM00287">
    <property type="entry name" value="SH3b"/>
    <property type="match status" value="3"/>
</dbReference>
<dbReference type="Pfam" id="PF01520">
    <property type="entry name" value="Amidase_3"/>
    <property type="match status" value="1"/>
</dbReference>
<dbReference type="Gene3D" id="3.40.630.40">
    <property type="entry name" value="Zn-dependent exopeptidases"/>
    <property type="match status" value="1"/>
</dbReference>
<name>A0ABS2RA61_9BACI</name>
<dbReference type="RefSeq" id="WP_083717377.1">
    <property type="nucleotide sequence ID" value="NZ_JAFBFH010000028.1"/>
</dbReference>
<dbReference type="PANTHER" id="PTHR30404:SF7">
    <property type="entry name" value="CELL WALL AMIDASE LYTH-RELATED"/>
    <property type="match status" value="1"/>
</dbReference>
<comment type="caution">
    <text evidence="5">The sequence shown here is derived from an EMBL/GenBank/DDBJ whole genome shotgun (WGS) entry which is preliminary data.</text>
</comment>
<sequence length="421" mass="46550">MGKKKLFMIFLLLLLLAVIVNLPSWITADSITIEITGDVVNVREKPGTSYSIITQIRKGESYTVEKEQGDWYEIKLPSGQTGWIANWLAVKQTSSEMQSGTVNVDSLNVRADANANSEIIGKLNSGEKVKMIQESNGWYEISYKSGSAWVNAQYIEKSTSESSSPESEGRNISILHDGTNIRKKPELASPIVDTAHSGEVYEVIEEKNNWYKIEAANGKTGFIASWVVSSTNRPVLHNKSGDGISGKTIVVDAGHGGEDKGATGSSGVIEKKLTLETARLLEKKLKNAGANVIMTRSRDRYVPLHNRTNAAIENRADAFVSLHYDSINDPVTNGHTTYYHYAYDKQLADVVHSHLGKEIGLKDRGTKFGNYYVLRENSQPSILLELGYLSNASEEQTINSKRYRDTVTTAITDGLKDYFSN</sequence>
<dbReference type="EMBL" id="JAFBFH010000028">
    <property type="protein sequence ID" value="MBM7716515.1"/>
    <property type="molecule type" value="Genomic_DNA"/>
</dbReference>
<keyword evidence="2" id="KW-0961">Cell wall biogenesis/degradation</keyword>
<evidence type="ECO:0000256" key="1">
    <source>
        <dbReference type="ARBA" id="ARBA00022801"/>
    </source>
</evidence>
<dbReference type="GO" id="GO:0008745">
    <property type="term" value="F:N-acetylmuramoyl-L-alanine amidase activity"/>
    <property type="evidence" value="ECO:0007669"/>
    <property type="project" value="UniProtKB-EC"/>
</dbReference>
<gene>
    <name evidence="5" type="ORF">JOC94_003535</name>
</gene>
<dbReference type="PIRSF" id="PIRSF037846">
    <property type="entry name" value="Autolysin_YrvJ_prd"/>
    <property type="match status" value="1"/>
</dbReference>
<dbReference type="InterPro" id="IPR002508">
    <property type="entry name" value="MurNAc-LAA_cat"/>
</dbReference>
<dbReference type="Pfam" id="PF08239">
    <property type="entry name" value="SH3_3"/>
    <property type="match status" value="3"/>
</dbReference>
<dbReference type="SMART" id="SM00646">
    <property type="entry name" value="Ami_3"/>
    <property type="match status" value="1"/>
</dbReference>
<protein>
    <submittedName>
        <fullName evidence="5">N-acetylmuramoyl-L-alanine amidase</fullName>
        <ecNumber evidence="5">3.5.1.28</ecNumber>
    </submittedName>
</protein>
<evidence type="ECO:0000313" key="5">
    <source>
        <dbReference type="EMBL" id="MBM7716515.1"/>
    </source>
</evidence>
<keyword evidence="1 5" id="KW-0378">Hydrolase</keyword>
<dbReference type="InterPro" id="IPR050695">
    <property type="entry name" value="N-acetylmuramoyl_amidase_3"/>
</dbReference>